<proteinExistence type="predicted"/>
<evidence type="ECO:0000313" key="2">
    <source>
        <dbReference type="Proteomes" id="UP000282322"/>
    </source>
</evidence>
<evidence type="ECO:0000313" key="1">
    <source>
        <dbReference type="EMBL" id="RRJ29440.1"/>
    </source>
</evidence>
<dbReference type="OrthoDB" id="34275at2157"/>
<protein>
    <submittedName>
        <fullName evidence="1">Uncharacterized protein</fullName>
    </submittedName>
</protein>
<reference evidence="1 2" key="1">
    <citation type="submission" date="2018-11" db="EMBL/GenBank/DDBJ databases">
        <title>Taxonoimc description of Halomarina strain SPP-AMP-1.</title>
        <authorList>
            <person name="Pal Y."/>
            <person name="Srinivasana K."/>
            <person name="Verma A."/>
            <person name="Kumar P."/>
        </authorList>
    </citation>
    <scope>NUCLEOTIDE SEQUENCE [LARGE SCALE GENOMIC DNA]</scope>
    <source>
        <strain evidence="1 2">SPP-AMP-1</strain>
    </source>
</reference>
<dbReference type="SUPFAM" id="SSF52283">
    <property type="entry name" value="Formate/glycerate dehydrogenase catalytic domain-like"/>
    <property type="match status" value="1"/>
</dbReference>
<gene>
    <name evidence="1" type="ORF">EIK79_12415</name>
</gene>
<dbReference type="Gene3D" id="3.40.50.720">
    <property type="entry name" value="NAD(P)-binding Rossmann-like Domain"/>
    <property type="match status" value="1"/>
</dbReference>
<comment type="caution">
    <text evidence="1">The sequence shown here is derived from an EMBL/GenBank/DDBJ whole genome shotgun (WGS) entry which is preliminary data.</text>
</comment>
<organism evidence="1 2">
    <name type="scientific">Halocatena pleomorpha</name>
    <dbReference type="NCBI Taxonomy" id="1785090"/>
    <lineage>
        <taxon>Archaea</taxon>
        <taxon>Methanobacteriati</taxon>
        <taxon>Methanobacteriota</taxon>
        <taxon>Stenosarchaea group</taxon>
        <taxon>Halobacteria</taxon>
        <taxon>Halobacteriales</taxon>
        <taxon>Natronomonadaceae</taxon>
        <taxon>Halocatena</taxon>
    </lineage>
</organism>
<dbReference type="AlphaFoldDB" id="A0A3P3R9T1"/>
<dbReference type="EMBL" id="RRCH01000028">
    <property type="protein sequence ID" value="RRJ29440.1"/>
    <property type="molecule type" value="Genomic_DNA"/>
</dbReference>
<name>A0A3P3R9T1_9EURY</name>
<dbReference type="Proteomes" id="UP000282322">
    <property type="component" value="Unassembled WGS sequence"/>
</dbReference>
<accession>A0A3P3R9T1</accession>
<sequence length="133" mass="14758">MNVLVAIPDTETRAEFFLPQLHERIESLGTVSWNDTENHYSESALHEQIPGVDVLVTGWGCPEVTKSVLANAEDLQLIAHTGGSVAKYVSTAVYEAGIAIISANGVIEDIERLERDESLEHEIPRNQWETMSR</sequence>
<dbReference type="RefSeq" id="WP_124955430.1">
    <property type="nucleotide sequence ID" value="NZ_RRCH01000028.1"/>
</dbReference>
<keyword evidence="2" id="KW-1185">Reference proteome</keyword>